<dbReference type="SUPFAM" id="SSF52540">
    <property type="entry name" value="P-loop containing nucleoside triphosphate hydrolases"/>
    <property type="match status" value="1"/>
</dbReference>
<dbReference type="Pfam" id="PF02374">
    <property type="entry name" value="ArsA_ATPase"/>
    <property type="match status" value="1"/>
</dbReference>
<dbReference type="PANTHER" id="PTHR10803">
    <property type="entry name" value="ARSENICAL PUMP-DRIVING ATPASE ARSENITE-TRANSLOCATING ATPASE"/>
    <property type="match status" value="1"/>
</dbReference>
<evidence type="ECO:0000259" key="2">
    <source>
        <dbReference type="Pfam" id="PF02374"/>
    </source>
</evidence>
<feature type="region of interest" description="Disordered" evidence="1">
    <location>
        <begin position="1"/>
        <end position="21"/>
    </location>
</feature>
<dbReference type="RefSeq" id="WP_339574817.1">
    <property type="nucleotide sequence ID" value="NZ_JBBIAA010000008.1"/>
</dbReference>
<feature type="compositionally biased region" description="Low complexity" evidence="1">
    <location>
        <begin position="10"/>
        <end position="19"/>
    </location>
</feature>
<evidence type="ECO:0000313" key="3">
    <source>
        <dbReference type="EMBL" id="MEJ5945432.1"/>
    </source>
</evidence>
<proteinExistence type="predicted"/>
<feature type="domain" description="ArsA/GET3 Anion-transporting ATPase-like" evidence="2">
    <location>
        <begin position="32"/>
        <end position="196"/>
    </location>
</feature>
<evidence type="ECO:0000256" key="1">
    <source>
        <dbReference type="SAM" id="MobiDB-lite"/>
    </source>
</evidence>
<name>A0ABU8RJZ9_9ACTN</name>
<protein>
    <submittedName>
        <fullName evidence="3">ArsA-related P-loop ATPase</fullName>
    </submittedName>
</protein>
<dbReference type="InterPro" id="IPR016300">
    <property type="entry name" value="ATPase_ArsA/GET3"/>
</dbReference>
<reference evidence="3 4" key="1">
    <citation type="journal article" date="2017" name="Int. J. Syst. Evol. Microbiol.">
        <title>Pseudokineococcus basanitobsidens sp. nov., isolated from volcanic rock.</title>
        <authorList>
            <person name="Lee D.W."/>
            <person name="Park M.Y."/>
            <person name="Kim J.J."/>
            <person name="Kim B.S."/>
        </authorList>
    </citation>
    <scope>NUCLEOTIDE SEQUENCE [LARGE SCALE GENOMIC DNA]</scope>
    <source>
        <strain evidence="3 4">DSM 103726</strain>
    </source>
</reference>
<organism evidence="3 4">
    <name type="scientific">Pseudokineococcus basanitobsidens</name>
    <dbReference type="NCBI Taxonomy" id="1926649"/>
    <lineage>
        <taxon>Bacteria</taxon>
        <taxon>Bacillati</taxon>
        <taxon>Actinomycetota</taxon>
        <taxon>Actinomycetes</taxon>
        <taxon>Kineosporiales</taxon>
        <taxon>Kineosporiaceae</taxon>
        <taxon>Pseudokineococcus</taxon>
    </lineage>
</organism>
<dbReference type="EMBL" id="JBBIAA010000008">
    <property type="protein sequence ID" value="MEJ5945432.1"/>
    <property type="molecule type" value="Genomic_DNA"/>
</dbReference>
<dbReference type="Proteomes" id="UP001387100">
    <property type="component" value="Unassembled WGS sequence"/>
</dbReference>
<gene>
    <name evidence="3" type="ORF">WDZ17_09010</name>
</gene>
<keyword evidence="4" id="KW-1185">Reference proteome</keyword>
<sequence>MPPDADARAPRGGIAPAGAGEDDDRLLFPGTRLHVVTGKGGTGKTTTAAALAVALSRGGRRVLLCEVEDRQGIARLFGVPPLPYEERSVAATADGGEVLALAIEPRAALLEYLATFYKLGRAGRALDRVGAVDFATTVAPGVRDVLLTGKVYEAVRRRGRGRGTEREHTYDAVVLDAPPTGRIGRFLNVNSEVSGIARMGPIAGQADSVMRVLRSPHTRVHLVTLLEEMPVQETLDGARELAAAGLPVGAVVVDQIRGDTMPLDLLDGALSGAVPASAVRDGLVEARLVRGSAPGTALVDGLLAEAREHDERLALQDAQHAVLEAAGRPLVELPQLPGGVDHRGLEVLADRLTEQGLA</sequence>
<dbReference type="InterPro" id="IPR025723">
    <property type="entry name" value="ArsA/GET3_ATPase-like"/>
</dbReference>
<dbReference type="PANTHER" id="PTHR10803:SF31">
    <property type="entry name" value="ATPASE RV3679-RELATED"/>
    <property type="match status" value="1"/>
</dbReference>
<dbReference type="Gene3D" id="3.40.50.300">
    <property type="entry name" value="P-loop containing nucleotide triphosphate hydrolases"/>
    <property type="match status" value="1"/>
</dbReference>
<dbReference type="InterPro" id="IPR027417">
    <property type="entry name" value="P-loop_NTPase"/>
</dbReference>
<accession>A0ABU8RJZ9</accession>
<evidence type="ECO:0000313" key="4">
    <source>
        <dbReference type="Proteomes" id="UP001387100"/>
    </source>
</evidence>
<comment type="caution">
    <text evidence="3">The sequence shown here is derived from an EMBL/GenBank/DDBJ whole genome shotgun (WGS) entry which is preliminary data.</text>
</comment>